<keyword evidence="4" id="KW-1185">Reference proteome</keyword>
<dbReference type="EMBL" id="AP018786">
    <property type="protein sequence ID" value="BBF23429.1"/>
    <property type="molecule type" value="Genomic_DNA"/>
</dbReference>
<dbReference type="KEGG" id="sutt:SUTMEG_13200"/>
<evidence type="ECO:0000313" key="3">
    <source>
        <dbReference type="EMBL" id="BBF23429.1"/>
    </source>
</evidence>
<feature type="chain" id="PRO_5016258467" evidence="2">
    <location>
        <begin position="18"/>
        <end position="103"/>
    </location>
</feature>
<name>A0A2Z6IAI0_9BURK</name>
<keyword evidence="2" id="KW-0732">Signal</keyword>
<organism evidence="3 4">
    <name type="scientific">Sutterella megalosphaeroides</name>
    <dbReference type="NCBI Taxonomy" id="2494234"/>
    <lineage>
        <taxon>Bacteria</taxon>
        <taxon>Pseudomonadati</taxon>
        <taxon>Pseudomonadota</taxon>
        <taxon>Betaproteobacteria</taxon>
        <taxon>Burkholderiales</taxon>
        <taxon>Sutterellaceae</taxon>
        <taxon>Sutterella</taxon>
    </lineage>
</organism>
<feature type="coiled-coil region" evidence="1">
    <location>
        <begin position="49"/>
        <end position="101"/>
    </location>
</feature>
<reference evidence="3 4" key="1">
    <citation type="journal article" date="2018" name="Int. J. Syst. Evol. Microbiol.">
        <title>Mesosutterella multiformis gen. nov., sp. nov., a member of the family Sutterellaceae and Sutterella megalosphaeroides sp. nov., isolated from human faeces.</title>
        <authorList>
            <person name="Sakamoto M."/>
            <person name="Ikeyama N."/>
            <person name="Kunihiro T."/>
            <person name="Iino T."/>
            <person name="Yuki M."/>
            <person name="Ohkuma M."/>
        </authorList>
    </citation>
    <scope>NUCLEOTIDE SEQUENCE [LARGE SCALE GENOMIC DNA]</scope>
    <source>
        <strain evidence="3 4">6FBBBH3</strain>
    </source>
</reference>
<evidence type="ECO:0000313" key="4">
    <source>
        <dbReference type="Proteomes" id="UP000271003"/>
    </source>
</evidence>
<proteinExistence type="predicted"/>
<evidence type="ECO:0000256" key="2">
    <source>
        <dbReference type="SAM" id="SignalP"/>
    </source>
</evidence>
<gene>
    <name evidence="3" type="ORF">SUTMEG_13200</name>
</gene>
<feature type="signal peptide" evidence="2">
    <location>
        <begin position="1"/>
        <end position="17"/>
    </location>
</feature>
<evidence type="ECO:0000256" key="1">
    <source>
        <dbReference type="SAM" id="Coils"/>
    </source>
</evidence>
<dbReference type="AlphaFoldDB" id="A0A2Z6IAI0"/>
<protein>
    <submittedName>
        <fullName evidence="3">Uncharacterized protein</fullName>
    </submittedName>
</protein>
<sequence length="103" mass="12026">MRTFALLLCLAPLCAQAYVAGGSNLPGYYYPEFSEFPPSKPYGNNRYEAERYRNEVEEYVRKAEEYMENAEYDARRAIEAAEEARDKANRAVEEYNNWVQNGY</sequence>
<keyword evidence="1" id="KW-0175">Coiled coil</keyword>
<dbReference type="RefSeq" id="WP_120177040.1">
    <property type="nucleotide sequence ID" value="NZ_AP018786.1"/>
</dbReference>
<accession>A0A2Z6IAI0</accession>
<dbReference type="Proteomes" id="UP000271003">
    <property type="component" value="Chromosome"/>
</dbReference>